<protein>
    <submittedName>
        <fullName evidence="2">Alpha/beta hydrolase</fullName>
    </submittedName>
</protein>
<comment type="caution">
    <text evidence="2">The sequence shown here is derived from an EMBL/GenBank/DDBJ whole genome shotgun (WGS) entry which is preliminary data.</text>
</comment>
<evidence type="ECO:0000259" key="1">
    <source>
        <dbReference type="Pfam" id="PF12697"/>
    </source>
</evidence>
<evidence type="ECO:0000313" key="2">
    <source>
        <dbReference type="EMBL" id="RKG90052.1"/>
    </source>
</evidence>
<feature type="domain" description="AB hydrolase-1" evidence="1">
    <location>
        <begin position="26"/>
        <end position="273"/>
    </location>
</feature>
<keyword evidence="2" id="KW-0378">Hydrolase</keyword>
<dbReference type="Proteomes" id="UP000268094">
    <property type="component" value="Unassembled WGS sequence"/>
</dbReference>
<reference evidence="3" key="1">
    <citation type="submission" date="2018-09" db="EMBL/GenBank/DDBJ databases">
        <authorList>
            <person name="Livingstone P.G."/>
            <person name="Whitworth D.E."/>
        </authorList>
    </citation>
    <scope>NUCLEOTIDE SEQUENCE [LARGE SCALE GENOMIC DNA]</scope>
    <source>
        <strain evidence="3">CA054A</strain>
    </source>
</reference>
<organism evidence="2 3">
    <name type="scientific">Corallococcus terminator</name>
    <dbReference type="NCBI Taxonomy" id="2316733"/>
    <lineage>
        <taxon>Bacteria</taxon>
        <taxon>Pseudomonadati</taxon>
        <taxon>Myxococcota</taxon>
        <taxon>Myxococcia</taxon>
        <taxon>Myxococcales</taxon>
        <taxon>Cystobacterineae</taxon>
        <taxon>Myxococcaceae</taxon>
        <taxon>Corallococcus</taxon>
    </lineage>
</organism>
<keyword evidence="3" id="KW-1185">Reference proteome</keyword>
<dbReference type="InterPro" id="IPR029058">
    <property type="entry name" value="AB_hydrolase_fold"/>
</dbReference>
<dbReference type="RefSeq" id="WP_120540714.1">
    <property type="nucleotide sequence ID" value="NZ_RAVZ01000061.1"/>
</dbReference>
<evidence type="ECO:0000313" key="3">
    <source>
        <dbReference type="Proteomes" id="UP000268094"/>
    </source>
</evidence>
<dbReference type="SUPFAM" id="SSF53474">
    <property type="entry name" value="alpha/beta-Hydrolases"/>
    <property type="match status" value="1"/>
</dbReference>
<dbReference type="Gene3D" id="3.40.50.1820">
    <property type="entry name" value="alpha/beta hydrolase"/>
    <property type="match status" value="1"/>
</dbReference>
<dbReference type="PANTHER" id="PTHR43433">
    <property type="entry name" value="HYDROLASE, ALPHA/BETA FOLD FAMILY PROTEIN"/>
    <property type="match status" value="1"/>
</dbReference>
<gene>
    <name evidence="2" type="ORF">D7V88_11725</name>
</gene>
<proteinExistence type="predicted"/>
<dbReference type="OrthoDB" id="9805423at2"/>
<dbReference type="InterPro" id="IPR050471">
    <property type="entry name" value="AB_hydrolase"/>
</dbReference>
<dbReference type="InterPro" id="IPR000073">
    <property type="entry name" value="AB_hydrolase_1"/>
</dbReference>
<dbReference type="GO" id="GO:0004806">
    <property type="term" value="F:triacylglycerol lipase activity"/>
    <property type="evidence" value="ECO:0007669"/>
    <property type="project" value="TreeGrafter"/>
</dbReference>
<name>A0A3A8J319_9BACT</name>
<dbReference type="Pfam" id="PF12697">
    <property type="entry name" value="Abhydrolase_6"/>
    <property type="match status" value="1"/>
</dbReference>
<dbReference type="PANTHER" id="PTHR43433:SF5">
    <property type="entry name" value="AB HYDROLASE-1 DOMAIN-CONTAINING PROTEIN"/>
    <property type="match status" value="1"/>
</dbReference>
<dbReference type="EMBL" id="RAVZ01000061">
    <property type="protein sequence ID" value="RKG90052.1"/>
    <property type="molecule type" value="Genomic_DNA"/>
</dbReference>
<dbReference type="GO" id="GO:0046503">
    <property type="term" value="P:glycerolipid catabolic process"/>
    <property type="evidence" value="ECO:0007669"/>
    <property type="project" value="TreeGrafter"/>
</dbReference>
<accession>A0A3A8J319</accession>
<sequence>MHEQHIDRGDVRIAYQVLGARQAPPVLLLAGNGCGASYWPDAFCAPLLQAGLGVIRFDYRDTGASTHRAFEAHPYNLDDLSGDVLAILDALEVERAHLVGLSMGGFLAQRLALRTPRRVASLTSMLSTPDYGVMLHTFCGSEAPTSGLPPPSAEWLAELGRLPPDLSPSELLSESWRLANGSRAPFDAAYWRDLVATAAARGDDTSAGDFHRQACLRSSQKDQLQALRRLAVPALFIGGSEDPIFPPGHAAAAADVSGGTALLIDGMGHALNPAWFDVLTAAILAHVQA</sequence>
<dbReference type="AlphaFoldDB" id="A0A3A8J319"/>